<dbReference type="AlphaFoldDB" id="A0A1D2MTA8"/>
<dbReference type="Proteomes" id="UP000094527">
    <property type="component" value="Unassembled WGS sequence"/>
</dbReference>
<evidence type="ECO:0000313" key="3">
    <source>
        <dbReference type="Proteomes" id="UP000094527"/>
    </source>
</evidence>
<dbReference type="Pfam" id="PF00059">
    <property type="entry name" value="Lectin_C"/>
    <property type="match status" value="1"/>
</dbReference>
<dbReference type="CDD" id="cd00037">
    <property type="entry name" value="CLECT"/>
    <property type="match status" value="1"/>
</dbReference>
<gene>
    <name evidence="2" type="ORF">Ocin01_10363</name>
</gene>
<dbReference type="InterPro" id="IPR016186">
    <property type="entry name" value="C-type_lectin-like/link_sf"/>
</dbReference>
<keyword evidence="3" id="KW-1185">Reference proteome</keyword>
<sequence length="632" mass="71300">MSFYWQFQGQGNWFLLELKPTPFHVWGFMRNEYFIEQLKTDKTLRFRSVVEATTSVFEQNLSVIIRPDCYLLLKVEDNTQLTLDSLWSPKTDNRGLNCTVFIVPKKNFGLEVKLSSLSVYGMRDICKGRFLQFTRPKRIPYNSPGSTSGRAGGSSTVYTASPNVESELKYNQNNNFVENIHFALNNPEERQPQAFSPLERKFCGKLEDYLESERTLTFPSSESTLLSSSTSFTLDNFDNEIPGILSNNIPTTKIWGIYLSVKLPVAVKVREGFAFDLTALSPCQRVTLNGLEGELKYSKHYENEQCSVVIHVPYGNTILTQIAVSSDALKISAPEENPIRSDIISSVTSVNVLSSESPELGNLDPDISVPISNESVANWAQNYNSSNINNTNYVTEATASSKKDQQPDNMYFNTEALDNSIPLPPSSTSYECPVSLQLNELETNGINGGLLPLDPAENEDDDGRKQQLLQNQKYLLIQAVDMVSGSEFNWCFDASKQNAAHKRAWKSSGNRVSINFRLSHFDTFILNYESLKIPELVGDCERGWVKVDDACVTVVEKLVKWTDAEESCQLRGGHLVTIKNEHNEKKLEKLIKESPLFLPSRAYWIGANDRESEGNFQWTSGLAFHYKSKRSI</sequence>
<dbReference type="InterPro" id="IPR050111">
    <property type="entry name" value="C-type_lectin/snaclec_domain"/>
</dbReference>
<dbReference type="STRING" id="48709.A0A1D2MTA8"/>
<comment type="caution">
    <text evidence="2">The sequence shown here is derived from an EMBL/GenBank/DDBJ whole genome shotgun (WGS) entry which is preliminary data.</text>
</comment>
<dbReference type="InterPro" id="IPR016187">
    <property type="entry name" value="CTDL_fold"/>
</dbReference>
<proteinExistence type="predicted"/>
<evidence type="ECO:0000259" key="1">
    <source>
        <dbReference type="PROSITE" id="PS50041"/>
    </source>
</evidence>
<name>A0A1D2MTA8_ORCCI</name>
<dbReference type="PROSITE" id="PS50041">
    <property type="entry name" value="C_TYPE_LECTIN_2"/>
    <property type="match status" value="1"/>
</dbReference>
<feature type="domain" description="C-type lectin" evidence="1">
    <location>
        <begin position="547"/>
        <end position="628"/>
    </location>
</feature>
<dbReference type="SUPFAM" id="SSF56436">
    <property type="entry name" value="C-type lectin-like"/>
    <property type="match status" value="1"/>
</dbReference>
<protein>
    <submittedName>
        <fullName evidence="2">Snaclec 8</fullName>
    </submittedName>
</protein>
<reference evidence="2 3" key="1">
    <citation type="journal article" date="2016" name="Genome Biol. Evol.">
        <title>Gene Family Evolution Reflects Adaptation to Soil Environmental Stressors in the Genome of the Collembolan Orchesella cincta.</title>
        <authorList>
            <person name="Faddeeva-Vakhrusheva A."/>
            <person name="Derks M.F."/>
            <person name="Anvar S.Y."/>
            <person name="Agamennone V."/>
            <person name="Suring W."/>
            <person name="Smit S."/>
            <person name="van Straalen N.M."/>
            <person name="Roelofs D."/>
        </authorList>
    </citation>
    <scope>NUCLEOTIDE SEQUENCE [LARGE SCALE GENOMIC DNA]</scope>
    <source>
        <tissue evidence="2">Mixed pool</tissue>
    </source>
</reference>
<dbReference type="OrthoDB" id="418245at2759"/>
<dbReference type="PANTHER" id="PTHR22803">
    <property type="entry name" value="MANNOSE, PHOSPHOLIPASE, LECTIN RECEPTOR RELATED"/>
    <property type="match status" value="1"/>
</dbReference>
<dbReference type="InterPro" id="IPR001304">
    <property type="entry name" value="C-type_lectin-like"/>
</dbReference>
<organism evidence="2 3">
    <name type="scientific">Orchesella cincta</name>
    <name type="common">Springtail</name>
    <name type="synonym">Podura cincta</name>
    <dbReference type="NCBI Taxonomy" id="48709"/>
    <lineage>
        <taxon>Eukaryota</taxon>
        <taxon>Metazoa</taxon>
        <taxon>Ecdysozoa</taxon>
        <taxon>Arthropoda</taxon>
        <taxon>Hexapoda</taxon>
        <taxon>Collembola</taxon>
        <taxon>Entomobryomorpha</taxon>
        <taxon>Entomobryoidea</taxon>
        <taxon>Orchesellidae</taxon>
        <taxon>Orchesellinae</taxon>
        <taxon>Orchesella</taxon>
    </lineage>
</organism>
<dbReference type="Gene3D" id="3.10.100.10">
    <property type="entry name" value="Mannose-Binding Protein A, subunit A"/>
    <property type="match status" value="1"/>
</dbReference>
<dbReference type="EMBL" id="LJIJ01000553">
    <property type="protein sequence ID" value="ODM96317.1"/>
    <property type="molecule type" value="Genomic_DNA"/>
</dbReference>
<evidence type="ECO:0000313" key="2">
    <source>
        <dbReference type="EMBL" id="ODM96317.1"/>
    </source>
</evidence>
<accession>A0A1D2MTA8</accession>